<dbReference type="PANTHER" id="PTHR43861">
    <property type="entry name" value="TRANS-ACONITATE 2-METHYLTRANSFERASE-RELATED"/>
    <property type="match status" value="1"/>
</dbReference>
<dbReference type="GO" id="GO:0008168">
    <property type="term" value="F:methyltransferase activity"/>
    <property type="evidence" value="ECO:0007669"/>
    <property type="project" value="UniProtKB-KW"/>
</dbReference>
<dbReference type="RefSeq" id="WP_125548672.1">
    <property type="nucleotide sequence ID" value="NZ_JBGQPK010000001.1"/>
</dbReference>
<protein>
    <submittedName>
        <fullName evidence="3">Class I SAM-dependent methyltransferase</fullName>
    </submittedName>
</protein>
<accession>A0ABW8UB48</accession>
<comment type="caution">
    <text evidence="3">The sequence shown here is derived from an EMBL/GenBank/DDBJ whole genome shotgun (WGS) entry which is preliminary data.</text>
</comment>
<reference evidence="3 4" key="1">
    <citation type="submission" date="2024-08" db="EMBL/GenBank/DDBJ databases">
        <authorList>
            <person name="Arias E."/>
        </authorList>
    </citation>
    <scope>NUCLEOTIDE SEQUENCE [LARGE SCALE GENOMIC DNA]</scope>
    <source>
        <strain evidence="3 4">FAM 25317</strain>
    </source>
</reference>
<dbReference type="Pfam" id="PF13649">
    <property type="entry name" value="Methyltransf_25"/>
    <property type="match status" value="1"/>
</dbReference>
<evidence type="ECO:0000256" key="1">
    <source>
        <dbReference type="ARBA" id="ARBA00022679"/>
    </source>
</evidence>
<keyword evidence="4" id="KW-1185">Reference proteome</keyword>
<keyword evidence="1" id="KW-0808">Transferase</keyword>
<gene>
    <name evidence="3" type="ORF">ACEN34_00195</name>
</gene>
<dbReference type="GO" id="GO:0032259">
    <property type="term" value="P:methylation"/>
    <property type="evidence" value="ECO:0007669"/>
    <property type="project" value="UniProtKB-KW"/>
</dbReference>
<sequence length="246" mass="27923">MIYQTFATLYDEMMDTDLYDQWLSFVAQNAGRPQPQTLELACGTGILATKLAQAGYPVTGFDLSMDMLTEAQQHATEADVPMDLVQGDMRELDELDEYELVTCLDDSLCYMPNLADVTTVFQQVAQHLVSGGRFLFDMHSLYQMDELFPGYMYNYKNETTAFMWASYLGEQPHSIEHDLTFFVWDESIQGYQALSELHHERTYPIVDVKKALTAAGFVNVQVTADFGKSNVAADSVRWFFVAEKAE</sequence>
<feature type="domain" description="Methyltransferase" evidence="2">
    <location>
        <begin position="38"/>
        <end position="132"/>
    </location>
</feature>
<dbReference type="Gene3D" id="2.20.25.110">
    <property type="entry name" value="S-adenosyl-L-methionine-dependent methyltransferases"/>
    <property type="match status" value="1"/>
</dbReference>
<evidence type="ECO:0000313" key="4">
    <source>
        <dbReference type="Proteomes" id="UP001625389"/>
    </source>
</evidence>
<keyword evidence="3" id="KW-0489">Methyltransferase</keyword>
<dbReference type="CDD" id="cd02440">
    <property type="entry name" value="AdoMet_MTases"/>
    <property type="match status" value="1"/>
</dbReference>
<dbReference type="SUPFAM" id="SSF53335">
    <property type="entry name" value="S-adenosyl-L-methionine-dependent methyltransferases"/>
    <property type="match status" value="1"/>
</dbReference>
<proteinExistence type="predicted"/>
<evidence type="ECO:0000313" key="3">
    <source>
        <dbReference type="EMBL" id="MFL2028040.1"/>
    </source>
</evidence>
<evidence type="ECO:0000259" key="2">
    <source>
        <dbReference type="Pfam" id="PF13649"/>
    </source>
</evidence>
<dbReference type="Gene3D" id="3.40.50.150">
    <property type="entry name" value="Vaccinia Virus protein VP39"/>
    <property type="match status" value="1"/>
</dbReference>
<dbReference type="EMBL" id="JBGQPK010000001">
    <property type="protein sequence ID" value="MFL2028040.1"/>
    <property type="molecule type" value="Genomic_DNA"/>
</dbReference>
<dbReference type="Proteomes" id="UP001625389">
    <property type="component" value="Unassembled WGS sequence"/>
</dbReference>
<name>A0ABW8UB48_9LACO</name>
<dbReference type="InterPro" id="IPR029063">
    <property type="entry name" value="SAM-dependent_MTases_sf"/>
</dbReference>
<organism evidence="3 4">
    <name type="scientific">Loigolactobacillus zhaoyuanensis</name>
    <dbReference type="NCBI Taxonomy" id="2486017"/>
    <lineage>
        <taxon>Bacteria</taxon>
        <taxon>Bacillati</taxon>
        <taxon>Bacillota</taxon>
        <taxon>Bacilli</taxon>
        <taxon>Lactobacillales</taxon>
        <taxon>Lactobacillaceae</taxon>
        <taxon>Loigolactobacillus</taxon>
    </lineage>
</organism>
<dbReference type="InterPro" id="IPR041698">
    <property type="entry name" value="Methyltransf_25"/>
</dbReference>